<dbReference type="PANTHER" id="PTHR43133">
    <property type="entry name" value="RNA POLYMERASE ECF-TYPE SIGMA FACTO"/>
    <property type="match status" value="1"/>
</dbReference>
<evidence type="ECO:0000256" key="2">
    <source>
        <dbReference type="ARBA" id="ARBA00023015"/>
    </source>
</evidence>
<evidence type="ECO:0000256" key="1">
    <source>
        <dbReference type="ARBA" id="ARBA00010641"/>
    </source>
</evidence>
<dbReference type="SUPFAM" id="SSF88659">
    <property type="entry name" value="Sigma3 and sigma4 domains of RNA polymerase sigma factors"/>
    <property type="match status" value="1"/>
</dbReference>
<gene>
    <name evidence="6" type="ORF">E6H00_17340</name>
</gene>
<comment type="similarity">
    <text evidence="1">Belongs to the sigma-70 factor family. ECF subfamily.</text>
</comment>
<sequence length="188" mass="20766">MNGTEFVGLYDIQYPRIFRYLLWRLRQRDAAEELAAEVFAIALRTFQQGPAPAQAGGWLVDVADHLASRTLRRQQVEELLDSAGLAAERAPEELPDRAGPAAERDPEELAIGRLEHETVRACVDALNPEQRKVLLLRIVAGLSASEIAETLGTTDVMVRNLQLRALRTLRTIWKEAEANAGRGGTGAQ</sequence>
<protein>
    <submittedName>
        <fullName evidence="6">Sigma-70 family RNA polymerase sigma factor</fullName>
    </submittedName>
</protein>
<evidence type="ECO:0000259" key="5">
    <source>
        <dbReference type="Pfam" id="PF08281"/>
    </source>
</evidence>
<dbReference type="AlphaFoldDB" id="A0A537JTK4"/>
<dbReference type="NCBIfam" id="TIGR02937">
    <property type="entry name" value="sigma70-ECF"/>
    <property type="match status" value="1"/>
</dbReference>
<keyword evidence="4" id="KW-0804">Transcription</keyword>
<dbReference type="GO" id="GO:0003677">
    <property type="term" value="F:DNA binding"/>
    <property type="evidence" value="ECO:0007669"/>
    <property type="project" value="InterPro"/>
</dbReference>
<keyword evidence="2" id="KW-0805">Transcription regulation</keyword>
<dbReference type="SUPFAM" id="SSF88946">
    <property type="entry name" value="Sigma2 domain of RNA polymerase sigma factors"/>
    <property type="match status" value="1"/>
</dbReference>
<organism evidence="6 7">
    <name type="scientific">Candidatus Segetimicrobium genomatis</name>
    <dbReference type="NCBI Taxonomy" id="2569760"/>
    <lineage>
        <taxon>Bacteria</taxon>
        <taxon>Bacillati</taxon>
        <taxon>Candidatus Sysuimicrobiota</taxon>
        <taxon>Candidatus Sysuimicrobiia</taxon>
        <taxon>Candidatus Sysuimicrobiales</taxon>
        <taxon>Candidatus Segetimicrobiaceae</taxon>
        <taxon>Candidatus Segetimicrobium</taxon>
    </lineage>
</organism>
<dbReference type="Gene3D" id="1.10.10.10">
    <property type="entry name" value="Winged helix-like DNA-binding domain superfamily/Winged helix DNA-binding domain"/>
    <property type="match status" value="1"/>
</dbReference>
<dbReference type="InterPro" id="IPR013249">
    <property type="entry name" value="RNA_pol_sigma70_r4_t2"/>
</dbReference>
<evidence type="ECO:0000256" key="4">
    <source>
        <dbReference type="ARBA" id="ARBA00023163"/>
    </source>
</evidence>
<evidence type="ECO:0000313" key="6">
    <source>
        <dbReference type="EMBL" id="TMI86868.1"/>
    </source>
</evidence>
<name>A0A537JTK4_9BACT</name>
<evidence type="ECO:0000256" key="3">
    <source>
        <dbReference type="ARBA" id="ARBA00023082"/>
    </source>
</evidence>
<proteinExistence type="inferred from homology"/>
<evidence type="ECO:0000313" key="7">
    <source>
        <dbReference type="Proteomes" id="UP000318509"/>
    </source>
</evidence>
<dbReference type="InterPro" id="IPR039425">
    <property type="entry name" value="RNA_pol_sigma-70-like"/>
</dbReference>
<dbReference type="InterPro" id="IPR013325">
    <property type="entry name" value="RNA_pol_sigma_r2"/>
</dbReference>
<dbReference type="Gene3D" id="1.10.1740.10">
    <property type="match status" value="1"/>
</dbReference>
<dbReference type="CDD" id="cd06171">
    <property type="entry name" value="Sigma70_r4"/>
    <property type="match status" value="1"/>
</dbReference>
<dbReference type="PANTHER" id="PTHR43133:SF57">
    <property type="entry name" value="RNA POLYMERASE SIGMA-70 FACTOR"/>
    <property type="match status" value="1"/>
</dbReference>
<comment type="caution">
    <text evidence="6">The sequence shown here is derived from an EMBL/GenBank/DDBJ whole genome shotgun (WGS) entry which is preliminary data.</text>
</comment>
<dbReference type="GO" id="GO:0006352">
    <property type="term" value="P:DNA-templated transcription initiation"/>
    <property type="evidence" value="ECO:0007669"/>
    <property type="project" value="InterPro"/>
</dbReference>
<dbReference type="GO" id="GO:0016987">
    <property type="term" value="F:sigma factor activity"/>
    <property type="evidence" value="ECO:0007669"/>
    <property type="project" value="UniProtKB-KW"/>
</dbReference>
<dbReference type="InterPro" id="IPR013324">
    <property type="entry name" value="RNA_pol_sigma_r3/r4-like"/>
</dbReference>
<dbReference type="InterPro" id="IPR036388">
    <property type="entry name" value="WH-like_DNA-bd_sf"/>
</dbReference>
<dbReference type="Pfam" id="PF08281">
    <property type="entry name" value="Sigma70_r4_2"/>
    <property type="match status" value="1"/>
</dbReference>
<reference evidence="6 7" key="1">
    <citation type="journal article" date="2019" name="Nat. Microbiol.">
        <title>Mediterranean grassland soil C-N compound turnover is dependent on rainfall and depth, and is mediated by genomically divergent microorganisms.</title>
        <authorList>
            <person name="Diamond S."/>
            <person name="Andeer P.F."/>
            <person name="Li Z."/>
            <person name="Crits-Christoph A."/>
            <person name="Burstein D."/>
            <person name="Anantharaman K."/>
            <person name="Lane K.R."/>
            <person name="Thomas B.C."/>
            <person name="Pan C."/>
            <person name="Northen T.R."/>
            <person name="Banfield J.F."/>
        </authorList>
    </citation>
    <scope>NUCLEOTIDE SEQUENCE [LARGE SCALE GENOMIC DNA]</scope>
    <source>
        <strain evidence="6">NP_3</strain>
    </source>
</reference>
<keyword evidence="3" id="KW-0731">Sigma factor</keyword>
<accession>A0A537JTK4</accession>
<dbReference type="InterPro" id="IPR014284">
    <property type="entry name" value="RNA_pol_sigma-70_dom"/>
</dbReference>
<feature type="domain" description="RNA polymerase sigma factor 70 region 4 type 2" evidence="5">
    <location>
        <begin position="117"/>
        <end position="169"/>
    </location>
</feature>
<dbReference type="Proteomes" id="UP000318509">
    <property type="component" value="Unassembled WGS sequence"/>
</dbReference>
<dbReference type="EMBL" id="VBAK01000176">
    <property type="protein sequence ID" value="TMI86868.1"/>
    <property type="molecule type" value="Genomic_DNA"/>
</dbReference>